<organism evidence="1">
    <name type="scientific">marine sediment metagenome</name>
    <dbReference type="NCBI Taxonomy" id="412755"/>
    <lineage>
        <taxon>unclassified sequences</taxon>
        <taxon>metagenomes</taxon>
        <taxon>ecological metagenomes</taxon>
    </lineage>
</organism>
<dbReference type="AlphaFoldDB" id="A0A0F9GIX2"/>
<proteinExistence type="predicted"/>
<comment type="caution">
    <text evidence="1">The sequence shown here is derived from an EMBL/GenBank/DDBJ whole genome shotgun (WGS) entry which is preliminary data.</text>
</comment>
<evidence type="ECO:0000313" key="1">
    <source>
        <dbReference type="EMBL" id="KKL69390.1"/>
    </source>
</evidence>
<gene>
    <name evidence="1" type="ORF">LCGC14_2115450</name>
</gene>
<name>A0A0F9GIX2_9ZZZZ</name>
<reference evidence="1" key="1">
    <citation type="journal article" date="2015" name="Nature">
        <title>Complex archaea that bridge the gap between prokaryotes and eukaryotes.</title>
        <authorList>
            <person name="Spang A."/>
            <person name="Saw J.H."/>
            <person name="Jorgensen S.L."/>
            <person name="Zaremba-Niedzwiedzka K."/>
            <person name="Martijn J."/>
            <person name="Lind A.E."/>
            <person name="van Eijk R."/>
            <person name="Schleper C."/>
            <person name="Guy L."/>
            <person name="Ettema T.J."/>
        </authorList>
    </citation>
    <scope>NUCLEOTIDE SEQUENCE</scope>
</reference>
<dbReference type="EMBL" id="LAZR01026222">
    <property type="protein sequence ID" value="KKL69390.1"/>
    <property type="molecule type" value="Genomic_DNA"/>
</dbReference>
<sequence length="75" mass="8899">MINGIGNTAEFRKRQLDTMTDAQRDKFDREMEKWAYLYPFTAAVMLGNRKLDESEVMRLVKLGEERRKEVQNDTI</sequence>
<accession>A0A0F9GIX2</accession>
<protein>
    <submittedName>
        <fullName evidence="1">Uncharacterized protein</fullName>
    </submittedName>
</protein>